<dbReference type="CDD" id="cd13532">
    <property type="entry name" value="PBP2_PDT_like"/>
    <property type="match status" value="1"/>
</dbReference>
<proteinExistence type="predicted"/>
<comment type="caution">
    <text evidence="3">The sequence shown here is derived from an EMBL/GenBank/DDBJ whole genome shotgun (WGS) entry which is preliminary data.</text>
</comment>
<feature type="chain" id="PRO_5034318371" description="Prephenate dehydratase domain-containing protein" evidence="1">
    <location>
        <begin position="16"/>
        <end position="842"/>
    </location>
</feature>
<evidence type="ECO:0000313" key="4">
    <source>
        <dbReference type="Proteomes" id="UP000663888"/>
    </source>
</evidence>
<dbReference type="PROSITE" id="PS51171">
    <property type="entry name" value="PREPHENATE_DEHYDR_3"/>
    <property type="match status" value="1"/>
</dbReference>
<evidence type="ECO:0000259" key="2">
    <source>
        <dbReference type="PROSITE" id="PS51171"/>
    </source>
</evidence>
<organism evidence="3 4">
    <name type="scientific">Rhizoctonia solani</name>
    <dbReference type="NCBI Taxonomy" id="456999"/>
    <lineage>
        <taxon>Eukaryota</taxon>
        <taxon>Fungi</taxon>
        <taxon>Dikarya</taxon>
        <taxon>Basidiomycota</taxon>
        <taxon>Agaricomycotina</taxon>
        <taxon>Agaricomycetes</taxon>
        <taxon>Cantharellales</taxon>
        <taxon>Ceratobasidiaceae</taxon>
        <taxon>Rhizoctonia</taxon>
    </lineage>
</organism>
<dbReference type="Pfam" id="PF04113">
    <property type="entry name" value="Gpi16"/>
    <property type="match status" value="2"/>
</dbReference>
<dbReference type="GO" id="GO:0004664">
    <property type="term" value="F:prephenate dehydratase activity"/>
    <property type="evidence" value="ECO:0007669"/>
    <property type="project" value="InterPro"/>
</dbReference>
<dbReference type="GO" id="GO:0016255">
    <property type="term" value="P:attachment of GPI anchor to protein"/>
    <property type="evidence" value="ECO:0007669"/>
    <property type="project" value="InterPro"/>
</dbReference>
<evidence type="ECO:0000256" key="1">
    <source>
        <dbReference type="SAM" id="SignalP"/>
    </source>
</evidence>
<feature type="signal peptide" evidence="1">
    <location>
        <begin position="1"/>
        <end position="15"/>
    </location>
</feature>
<keyword evidence="1" id="KW-0732">Signal</keyword>
<gene>
    <name evidence="3" type="ORF">RDB_LOCUS81722</name>
</gene>
<dbReference type="Proteomes" id="UP000663888">
    <property type="component" value="Unassembled WGS sequence"/>
</dbReference>
<dbReference type="PANTHER" id="PTHR12959">
    <property type="entry name" value="GPI TRANSAMIDASE COMPONENT PIG-T-RELATED"/>
    <property type="match status" value="1"/>
</dbReference>
<dbReference type="Pfam" id="PF00800">
    <property type="entry name" value="PDT"/>
    <property type="match status" value="1"/>
</dbReference>
<dbReference type="EMBL" id="CAJMWX010001049">
    <property type="protein sequence ID" value="CAE6457955.1"/>
    <property type="molecule type" value="Genomic_DNA"/>
</dbReference>
<dbReference type="PANTHER" id="PTHR12959:SF11">
    <property type="entry name" value="GPI TRANSAMIDASE COMPONENT PIG-T"/>
    <property type="match status" value="1"/>
</dbReference>
<feature type="domain" description="Prephenate dehydratase" evidence="2">
    <location>
        <begin position="531"/>
        <end position="722"/>
    </location>
</feature>
<dbReference type="InterPro" id="IPR001086">
    <property type="entry name" value="Preph_deHydtase"/>
</dbReference>
<dbReference type="GO" id="GO:0009094">
    <property type="term" value="P:L-phenylalanine biosynthetic process"/>
    <property type="evidence" value="ECO:0007669"/>
    <property type="project" value="InterPro"/>
</dbReference>
<dbReference type="Gene3D" id="3.40.190.10">
    <property type="entry name" value="Periplasmic binding protein-like II"/>
    <property type="match status" value="2"/>
</dbReference>
<dbReference type="AlphaFoldDB" id="A0A8H3GJZ7"/>
<dbReference type="SUPFAM" id="SSF53850">
    <property type="entry name" value="Periplasmic binding protein-like II"/>
    <property type="match status" value="1"/>
</dbReference>
<sequence>MLWPLLAIFASLVRAQDRETFSEQLWIEPFQDGKLLAQFEFLTLLDDVPRRPDTLNVEDSSQHYTVVPLALGQILREYSVTELHLSLNAGKWNYETWGVPPVPSVASGAELWAWMGHTSNDTTDIIDRRWHGLTNALAGLFCASLGSMDSRRTITPDIAFRPQGDLPRDYPHSLRYAAIASENVCTENLTPFVKLLPCKAHAGIASLLNPHRLFDADWHGMSITVRWLENTGIELRLGFGAIMDPVRLNWSFQSLFGRALHKSCLIASKSKVLVGMGPTSEGSALLPYGHKLLKISDTKSLAIYDVGHNAEEFQLSQHWVDEKQFSYGSVPPQLPITVRRVLTGAEQTHGGLLLSITNEGDTEFTTAWLETMPWFIQFFLHTLELRTHSLITDDLLLHLSFTPPRDDLRRASMLEAVLSVPPHSTLDVRVSFRKAFILYTEHPPDAHRGWDLPAAVLTPLCGQGASNDTGLIHRYGLGLLDTCGSRLYTSTLLVDLATPDFSMPYNVIIMTSTVVALFFGSIFNLLTRKFVIVRVGPQGTYSHQAAAGAFKNASVTLVPCKTIRHTFESVCEDRVDFSCIPLENSLHGSVIETLDLLRVDRPLGSVVSITGEFTIGIEHCLIVCRGVKMEDITRVLSHEQALGQCHDFLSTHFPEVAQVKTASTASAAEHLLQLSAKGDPLARHSAAICSRICVDMYKELELLRSSIQDGEINFTRFIILSKIPLPTQLQLPTLQRAFLRCILPAGGKPNASNPLVTLSSIIRSIPNDLQVLRVDRRPSLSKTPFHDCAFLEVICYPPLTSGDHSPDTVSQLWRDKVAAGVEAVNSEIRGGDLPCCRILGAW</sequence>
<dbReference type="GO" id="GO:0042765">
    <property type="term" value="C:GPI-anchor transamidase complex"/>
    <property type="evidence" value="ECO:0007669"/>
    <property type="project" value="InterPro"/>
</dbReference>
<reference evidence="3" key="1">
    <citation type="submission" date="2021-01" db="EMBL/GenBank/DDBJ databases">
        <authorList>
            <person name="Kaushik A."/>
        </authorList>
    </citation>
    <scope>NUCLEOTIDE SEQUENCE</scope>
    <source>
        <strain evidence="3">AG4-R118</strain>
    </source>
</reference>
<name>A0A8H3GJZ7_9AGAM</name>
<evidence type="ECO:0000313" key="3">
    <source>
        <dbReference type="EMBL" id="CAE6457955.1"/>
    </source>
</evidence>
<protein>
    <recommendedName>
        <fullName evidence="2">Prephenate dehydratase domain-containing protein</fullName>
    </recommendedName>
</protein>
<dbReference type="InterPro" id="IPR007245">
    <property type="entry name" value="PIG-T"/>
</dbReference>
<accession>A0A8H3GJZ7</accession>